<evidence type="ECO:0000313" key="3">
    <source>
        <dbReference type="Proteomes" id="UP000299102"/>
    </source>
</evidence>
<dbReference type="Proteomes" id="UP000299102">
    <property type="component" value="Unassembled WGS sequence"/>
</dbReference>
<keyword evidence="3" id="KW-1185">Reference proteome</keyword>
<gene>
    <name evidence="2" type="ORF">EVAR_92458_1</name>
</gene>
<evidence type="ECO:0000256" key="1">
    <source>
        <dbReference type="SAM" id="MobiDB-lite"/>
    </source>
</evidence>
<comment type="caution">
    <text evidence="2">The sequence shown here is derived from an EMBL/GenBank/DDBJ whole genome shotgun (WGS) entry which is preliminary data.</text>
</comment>
<proteinExistence type="predicted"/>
<name>A0A4C1T6V5_EUMVA</name>
<evidence type="ECO:0000313" key="2">
    <source>
        <dbReference type="EMBL" id="GBP09916.1"/>
    </source>
</evidence>
<dbReference type="AlphaFoldDB" id="A0A4C1T6V5"/>
<feature type="region of interest" description="Disordered" evidence="1">
    <location>
        <begin position="1"/>
        <end position="27"/>
    </location>
</feature>
<reference evidence="2 3" key="1">
    <citation type="journal article" date="2019" name="Commun. Biol.">
        <title>The bagworm genome reveals a unique fibroin gene that provides high tensile strength.</title>
        <authorList>
            <person name="Kono N."/>
            <person name="Nakamura H."/>
            <person name="Ohtoshi R."/>
            <person name="Tomita M."/>
            <person name="Numata K."/>
            <person name="Arakawa K."/>
        </authorList>
    </citation>
    <scope>NUCLEOTIDE SEQUENCE [LARGE SCALE GENOMIC DNA]</scope>
</reference>
<organism evidence="2 3">
    <name type="scientific">Eumeta variegata</name>
    <name type="common">Bagworm moth</name>
    <name type="synonym">Eumeta japonica</name>
    <dbReference type="NCBI Taxonomy" id="151549"/>
    <lineage>
        <taxon>Eukaryota</taxon>
        <taxon>Metazoa</taxon>
        <taxon>Ecdysozoa</taxon>
        <taxon>Arthropoda</taxon>
        <taxon>Hexapoda</taxon>
        <taxon>Insecta</taxon>
        <taxon>Pterygota</taxon>
        <taxon>Neoptera</taxon>
        <taxon>Endopterygota</taxon>
        <taxon>Lepidoptera</taxon>
        <taxon>Glossata</taxon>
        <taxon>Ditrysia</taxon>
        <taxon>Tineoidea</taxon>
        <taxon>Psychidae</taxon>
        <taxon>Oiketicinae</taxon>
        <taxon>Eumeta</taxon>
    </lineage>
</organism>
<protein>
    <submittedName>
        <fullName evidence="2">Uncharacterized protein</fullName>
    </submittedName>
</protein>
<dbReference type="EMBL" id="BGZK01000038">
    <property type="protein sequence ID" value="GBP09916.1"/>
    <property type="molecule type" value="Genomic_DNA"/>
</dbReference>
<sequence length="104" mass="11745">MFAGRSGWKSVSHGGGIKPPELLERNRITDREGSELPQFSFSGRNETAEVATLRLFFVRVWYLISLAGPFSFYRHVGHSMALQHLKLPLLRLTHDSASGTIYIE</sequence>
<accession>A0A4C1T6V5</accession>